<dbReference type="GO" id="GO:0008270">
    <property type="term" value="F:zinc ion binding"/>
    <property type="evidence" value="ECO:0007669"/>
    <property type="project" value="UniProtKB-KW"/>
</dbReference>
<dbReference type="AlphaFoldDB" id="A0AAE0K032"/>
<feature type="compositionally biased region" description="Basic residues" evidence="2">
    <location>
        <begin position="382"/>
        <end position="391"/>
    </location>
</feature>
<gene>
    <name evidence="4" type="ORF">B0T24DRAFT_384945</name>
</gene>
<dbReference type="Proteomes" id="UP001287356">
    <property type="component" value="Unassembled WGS sequence"/>
</dbReference>
<dbReference type="InterPro" id="IPR040115">
    <property type="entry name" value="Lnp"/>
</dbReference>
<feature type="compositionally biased region" description="Acidic residues" evidence="2">
    <location>
        <begin position="348"/>
        <end position="357"/>
    </location>
</feature>
<dbReference type="PANTHER" id="PTHR22166:SF12">
    <property type="entry name" value="ENDOPLASMIC RETICULUM JUNCTION FORMATION PROTEIN LUNAPARK"/>
    <property type="match status" value="1"/>
</dbReference>
<keyword evidence="1" id="KW-1133">Transmembrane helix</keyword>
<comment type="subcellular location">
    <subcellularLocation>
        <location evidence="1">Endoplasmic reticulum membrane</location>
        <topology evidence="1">Multi-pass membrane protein</topology>
    </subcellularLocation>
</comment>
<dbReference type="GO" id="GO:0098826">
    <property type="term" value="C:endoplasmic reticulum tubular network membrane"/>
    <property type="evidence" value="ECO:0007669"/>
    <property type="project" value="UniProtKB-UniRule"/>
</dbReference>
<feature type="transmembrane region" description="Helical" evidence="1">
    <location>
        <begin position="82"/>
        <end position="103"/>
    </location>
</feature>
<keyword evidence="1" id="KW-0472">Membrane</keyword>
<evidence type="ECO:0000256" key="1">
    <source>
        <dbReference type="RuleBase" id="RU367073"/>
    </source>
</evidence>
<reference evidence="4" key="1">
    <citation type="journal article" date="2023" name="Mol. Phylogenet. Evol.">
        <title>Genome-scale phylogeny and comparative genomics of the fungal order Sordariales.</title>
        <authorList>
            <person name="Hensen N."/>
            <person name="Bonometti L."/>
            <person name="Westerberg I."/>
            <person name="Brannstrom I.O."/>
            <person name="Guillou S."/>
            <person name="Cros-Aarteil S."/>
            <person name="Calhoun S."/>
            <person name="Haridas S."/>
            <person name="Kuo A."/>
            <person name="Mondo S."/>
            <person name="Pangilinan J."/>
            <person name="Riley R."/>
            <person name="LaButti K."/>
            <person name="Andreopoulos B."/>
            <person name="Lipzen A."/>
            <person name="Chen C."/>
            <person name="Yan M."/>
            <person name="Daum C."/>
            <person name="Ng V."/>
            <person name="Clum A."/>
            <person name="Steindorff A."/>
            <person name="Ohm R.A."/>
            <person name="Martin F."/>
            <person name="Silar P."/>
            <person name="Natvig D.O."/>
            <person name="Lalanne C."/>
            <person name="Gautier V."/>
            <person name="Ament-Velasquez S.L."/>
            <person name="Kruys A."/>
            <person name="Hutchinson M.I."/>
            <person name="Powell A.J."/>
            <person name="Barry K."/>
            <person name="Miller A.N."/>
            <person name="Grigoriev I.V."/>
            <person name="Debuchy R."/>
            <person name="Gladieux P."/>
            <person name="Hiltunen Thoren M."/>
            <person name="Johannesson H."/>
        </authorList>
    </citation>
    <scope>NUCLEOTIDE SEQUENCE</scope>
    <source>
        <strain evidence="4">CBS 958.72</strain>
    </source>
</reference>
<keyword evidence="1" id="KW-0479">Metal-binding</keyword>
<organism evidence="4 5">
    <name type="scientific">Lasiosphaeria ovina</name>
    <dbReference type="NCBI Taxonomy" id="92902"/>
    <lineage>
        <taxon>Eukaryota</taxon>
        <taxon>Fungi</taxon>
        <taxon>Dikarya</taxon>
        <taxon>Ascomycota</taxon>
        <taxon>Pezizomycotina</taxon>
        <taxon>Sordariomycetes</taxon>
        <taxon>Sordariomycetidae</taxon>
        <taxon>Sordariales</taxon>
        <taxon>Lasiosphaeriaceae</taxon>
        <taxon>Lasiosphaeria</taxon>
    </lineage>
</organism>
<reference evidence="4" key="2">
    <citation type="submission" date="2023-06" db="EMBL/GenBank/DDBJ databases">
        <authorList>
            <consortium name="Lawrence Berkeley National Laboratory"/>
            <person name="Haridas S."/>
            <person name="Hensen N."/>
            <person name="Bonometti L."/>
            <person name="Westerberg I."/>
            <person name="Brannstrom I.O."/>
            <person name="Guillou S."/>
            <person name="Cros-Aarteil S."/>
            <person name="Calhoun S."/>
            <person name="Kuo A."/>
            <person name="Mondo S."/>
            <person name="Pangilinan J."/>
            <person name="Riley R."/>
            <person name="Labutti K."/>
            <person name="Andreopoulos B."/>
            <person name="Lipzen A."/>
            <person name="Chen C."/>
            <person name="Yanf M."/>
            <person name="Daum C."/>
            <person name="Ng V."/>
            <person name="Clum A."/>
            <person name="Steindorff A."/>
            <person name="Ohm R."/>
            <person name="Martin F."/>
            <person name="Silar P."/>
            <person name="Natvig D."/>
            <person name="Lalanne C."/>
            <person name="Gautier V."/>
            <person name="Ament-Velasquez S.L."/>
            <person name="Kruys A."/>
            <person name="Hutchinson M.I."/>
            <person name="Powell A.J."/>
            <person name="Barry K."/>
            <person name="Miller A.N."/>
            <person name="Grigoriev I.V."/>
            <person name="Debuchy R."/>
            <person name="Gladieux P."/>
            <person name="Thoren M.H."/>
            <person name="Johannesson H."/>
        </authorList>
    </citation>
    <scope>NUCLEOTIDE SEQUENCE</scope>
    <source>
        <strain evidence="4">CBS 958.72</strain>
    </source>
</reference>
<sequence>MISFWPWKRDDSSPASFEKTLSTLSTKIAATQAQLDKARATLRRVKVLSTLYLGFAYLVYTIVLLLVVGWQNMGALEWTGMAGGPVLIYLVRAASSAVFNYRIDRLSARLKARQTERAKTIQKLKDATKYDSTLELLEKYGGPENKAKKGKKKGGPDGDDNSSNDENRGKQGQGRLPNRTNLPPPPTANIQRSPIPSNPSTPQPRPRSALGTPAGQHSPPPEALDASAEFAPNAYDGRPPSSSASYTQYPPAPMLPAAESHWYDRILDTLLGEDETAAKNRIVLICGRCRLVNGQAPPGTKSLADLGTWKCMACGAVNGEMDEGKRIVQEVLGRRSAAGAQASAAATDGDDDDEAEDAAGNSSDVVEVDKYDASSGISEGSRRRKGKKQQN</sequence>
<feature type="region of interest" description="Disordered" evidence="2">
    <location>
        <begin position="337"/>
        <end position="391"/>
    </location>
</feature>
<evidence type="ECO:0000259" key="3">
    <source>
        <dbReference type="Pfam" id="PF10058"/>
    </source>
</evidence>
<dbReference type="InterPro" id="IPR019273">
    <property type="entry name" value="Lunapark_Znf"/>
</dbReference>
<dbReference type="EMBL" id="JAULSN010000007">
    <property type="protein sequence ID" value="KAK3367177.1"/>
    <property type="molecule type" value="Genomic_DNA"/>
</dbReference>
<name>A0AAE0K032_9PEZI</name>
<dbReference type="GO" id="GO:0071788">
    <property type="term" value="P:endoplasmic reticulum tubular network maintenance"/>
    <property type="evidence" value="ECO:0007669"/>
    <property type="project" value="UniProtKB-UniRule"/>
</dbReference>
<keyword evidence="1" id="KW-0863">Zinc-finger</keyword>
<keyword evidence="5" id="KW-1185">Reference proteome</keyword>
<comment type="domain">
    <text evidence="1">The C4-type zinc finger motif is necessary both for its ER three-way tubular junction localization and formation.</text>
</comment>
<evidence type="ECO:0000256" key="2">
    <source>
        <dbReference type="SAM" id="MobiDB-lite"/>
    </source>
</evidence>
<keyword evidence="1" id="KW-0812">Transmembrane</keyword>
<feature type="domain" description="Lunapark zinc ribbon" evidence="3">
    <location>
        <begin position="262"/>
        <end position="318"/>
    </location>
</feature>
<dbReference type="PANTHER" id="PTHR22166">
    <property type="entry name" value="ENDOPLASMIC RETICULUM JUNCTION FORMATION PROTEIN LUNAPARK"/>
    <property type="match status" value="1"/>
</dbReference>
<evidence type="ECO:0000313" key="5">
    <source>
        <dbReference type="Proteomes" id="UP001287356"/>
    </source>
</evidence>
<feature type="region of interest" description="Disordered" evidence="2">
    <location>
        <begin position="141"/>
        <end position="252"/>
    </location>
</feature>
<comment type="caution">
    <text evidence="4">The sequence shown here is derived from an EMBL/GenBank/DDBJ whole genome shotgun (WGS) entry which is preliminary data.</text>
</comment>
<comment type="similarity">
    <text evidence="1">Belongs to the lunapark family.</text>
</comment>
<feature type="compositionally biased region" description="Pro residues" evidence="2">
    <location>
        <begin position="196"/>
        <end position="205"/>
    </location>
</feature>
<feature type="compositionally biased region" description="Low complexity" evidence="2">
    <location>
        <begin position="337"/>
        <end position="347"/>
    </location>
</feature>
<keyword evidence="1" id="KW-0862">Zinc</keyword>
<comment type="function">
    <text evidence="1">Plays a role in determining ER morphology.</text>
</comment>
<feature type="transmembrane region" description="Helical" evidence="1">
    <location>
        <begin position="47"/>
        <end position="70"/>
    </location>
</feature>
<dbReference type="GO" id="GO:1903373">
    <property type="term" value="P:positive regulation of endoplasmic reticulum tubular network organization"/>
    <property type="evidence" value="ECO:0007669"/>
    <property type="project" value="UniProtKB-UniRule"/>
</dbReference>
<accession>A0AAE0K032</accession>
<dbReference type="Pfam" id="PF10058">
    <property type="entry name" value="Zn_ribbon_10"/>
    <property type="match status" value="1"/>
</dbReference>
<keyword evidence="1" id="KW-0256">Endoplasmic reticulum</keyword>
<protein>
    <recommendedName>
        <fullName evidence="1">Endoplasmic reticulum junction formation protein lunapark</fullName>
    </recommendedName>
</protein>
<proteinExistence type="inferred from homology"/>
<evidence type="ECO:0000313" key="4">
    <source>
        <dbReference type="EMBL" id="KAK3367177.1"/>
    </source>
</evidence>